<evidence type="ECO:0000313" key="5">
    <source>
        <dbReference type="EnsemblFungi" id="MAPG_09505T0"/>
    </source>
</evidence>
<dbReference type="PANTHER" id="PTHR38111:SF9">
    <property type="entry name" value="ZN(2)-C6 FUNGAL-TYPE DOMAIN-CONTAINING PROTEIN"/>
    <property type="match status" value="1"/>
</dbReference>
<dbReference type="InterPro" id="IPR036864">
    <property type="entry name" value="Zn2-C6_fun-type_DNA-bd_sf"/>
</dbReference>
<accession>A0A0C4EA47</accession>
<gene>
    <name evidence="4" type="ORF">MAPG_09505</name>
</gene>
<dbReference type="EMBL" id="GL876976">
    <property type="protein sequence ID" value="KLU90980.1"/>
    <property type="molecule type" value="Genomic_DNA"/>
</dbReference>
<reference evidence="6" key="2">
    <citation type="submission" date="2010-05" db="EMBL/GenBank/DDBJ databases">
        <title>The genome sequence of Magnaporthe poae strain ATCC 64411.</title>
        <authorList>
            <person name="Ma L.-J."/>
            <person name="Dead R."/>
            <person name="Young S."/>
            <person name="Zeng Q."/>
            <person name="Koehrsen M."/>
            <person name="Alvarado L."/>
            <person name="Berlin A."/>
            <person name="Chapman S.B."/>
            <person name="Chen Z."/>
            <person name="Freedman E."/>
            <person name="Gellesch M."/>
            <person name="Goldberg J."/>
            <person name="Griggs A."/>
            <person name="Gujja S."/>
            <person name="Heilman E.R."/>
            <person name="Heiman D."/>
            <person name="Hepburn T."/>
            <person name="Howarth C."/>
            <person name="Jen D."/>
            <person name="Larson L."/>
            <person name="Mehta T."/>
            <person name="Neiman D."/>
            <person name="Pearson M."/>
            <person name="Roberts A."/>
            <person name="Saif S."/>
            <person name="Shea T."/>
            <person name="Shenoy N."/>
            <person name="Sisk P."/>
            <person name="Stolte C."/>
            <person name="Sykes S."/>
            <person name="Walk T."/>
            <person name="White J."/>
            <person name="Yandava C."/>
            <person name="Haas B."/>
            <person name="Nusbaum C."/>
            <person name="Birren B."/>
        </authorList>
    </citation>
    <scope>NUCLEOTIDE SEQUENCE [LARGE SCALE GENOMIC DNA]</scope>
    <source>
        <strain evidence="6">ATCC 64411 / 73-15</strain>
    </source>
</reference>
<dbReference type="InterPro" id="IPR021858">
    <property type="entry name" value="Fun_TF"/>
</dbReference>
<dbReference type="GO" id="GO:0008270">
    <property type="term" value="F:zinc ion binding"/>
    <property type="evidence" value="ECO:0007669"/>
    <property type="project" value="InterPro"/>
</dbReference>
<name>A0A0C4EA47_MAGP6</name>
<dbReference type="EMBL" id="ADBL01002430">
    <property type="status" value="NOT_ANNOTATED_CDS"/>
    <property type="molecule type" value="Genomic_DNA"/>
</dbReference>
<dbReference type="InterPro" id="IPR001138">
    <property type="entry name" value="Zn2Cys6_DnaBD"/>
</dbReference>
<keyword evidence="1" id="KW-0539">Nucleus</keyword>
<dbReference type="AlphaFoldDB" id="A0A0C4EA47"/>
<evidence type="ECO:0000256" key="2">
    <source>
        <dbReference type="SAM" id="MobiDB-lite"/>
    </source>
</evidence>
<evidence type="ECO:0000259" key="3">
    <source>
        <dbReference type="PROSITE" id="PS50048"/>
    </source>
</evidence>
<feature type="domain" description="Zn(2)-C6 fungal-type" evidence="3">
    <location>
        <begin position="9"/>
        <end position="37"/>
    </location>
</feature>
<evidence type="ECO:0000313" key="6">
    <source>
        <dbReference type="Proteomes" id="UP000011715"/>
    </source>
</evidence>
<dbReference type="EnsemblFungi" id="MAPG_09505T0">
    <property type="protein sequence ID" value="MAPG_09505T0"/>
    <property type="gene ID" value="MAPG_09505"/>
</dbReference>
<evidence type="ECO:0000256" key="1">
    <source>
        <dbReference type="ARBA" id="ARBA00023242"/>
    </source>
</evidence>
<dbReference type="InterPro" id="IPR053178">
    <property type="entry name" value="Osmoadaptation_assoc"/>
</dbReference>
<dbReference type="OMA" id="RKRHCWE"/>
<dbReference type="eggNOG" id="ENOG502SKHG">
    <property type="taxonomic scope" value="Eukaryota"/>
</dbReference>
<reference evidence="4" key="3">
    <citation type="submission" date="2011-03" db="EMBL/GenBank/DDBJ databases">
        <title>Annotation of Magnaporthe poae ATCC 64411.</title>
        <authorList>
            <person name="Ma L.-J."/>
            <person name="Dead R."/>
            <person name="Young S.K."/>
            <person name="Zeng Q."/>
            <person name="Gargeya S."/>
            <person name="Fitzgerald M."/>
            <person name="Haas B."/>
            <person name="Abouelleil A."/>
            <person name="Alvarado L."/>
            <person name="Arachchi H.M."/>
            <person name="Berlin A."/>
            <person name="Brown A."/>
            <person name="Chapman S.B."/>
            <person name="Chen Z."/>
            <person name="Dunbar C."/>
            <person name="Freedman E."/>
            <person name="Gearin G."/>
            <person name="Gellesch M."/>
            <person name="Goldberg J."/>
            <person name="Griggs A."/>
            <person name="Gujja S."/>
            <person name="Heiman D."/>
            <person name="Howarth C."/>
            <person name="Larson L."/>
            <person name="Lui A."/>
            <person name="MacDonald P.J.P."/>
            <person name="Mehta T."/>
            <person name="Montmayeur A."/>
            <person name="Murphy C."/>
            <person name="Neiman D."/>
            <person name="Pearson M."/>
            <person name="Priest M."/>
            <person name="Roberts A."/>
            <person name="Saif S."/>
            <person name="Shea T."/>
            <person name="Shenoy N."/>
            <person name="Sisk P."/>
            <person name="Stolte C."/>
            <person name="Sykes S."/>
            <person name="Yandava C."/>
            <person name="Wortman J."/>
            <person name="Nusbaum C."/>
            <person name="Birren B."/>
        </authorList>
    </citation>
    <scope>NUCLEOTIDE SEQUENCE</scope>
    <source>
        <strain evidence="4">ATCC 64411</strain>
    </source>
</reference>
<dbReference type="PROSITE" id="PS50048">
    <property type="entry name" value="ZN2_CY6_FUNGAL_2"/>
    <property type="match status" value="1"/>
</dbReference>
<dbReference type="SUPFAM" id="SSF57701">
    <property type="entry name" value="Zn2/Cys6 DNA-binding domain"/>
    <property type="match status" value="1"/>
</dbReference>
<dbReference type="OrthoDB" id="5386330at2759"/>
<organism evidence="5 6">
    <name type="scientific">Magnaporthiopsis poae (strain ATCC 64411 / 73-15)</name>
    <name type="common">Kentucky bluegrass fungus</name>
    <name type="synonym">Magnaporthe poae</name>
    <dbReference type="NCBI Taxonomy" id="644358"/>
    <lineage>
        <taxon>Eukaryota</taxon>
        <taxon>Fungi</taxon>
        <taxon>Dikarya</taxon>
        <taxon>Ascomycota</taxon>
        <taxon>Pezizomycotina</taxon>
        <taxon>Sordariomycetes</taxon>
        <taxon>Sordariomycetidae</taxon>
        <taxon>Magnaporthales</taxon>
        <taxon>Magnaporthaceae</taxon>
        <taxon>Magnaporthiopsis</taxon>
    </lineage>
</organism>
<dbReference type="GO" id="GO:0000981">
    <property type="term" value="F:DNA-binding transcription factor activity, RNA polymerase II-specific"/>
    <property type="evidence" value="ECO:0007669"/>
    <property type="project" value="InterPro"/>
</dbReference>
<reference evidence="5" key="5">
    <citation type="submission" date="2015-06" db="UniProtKB">
        <authorList>
            <consortium name="EnsemblFungi"/>
        </authorList>
    </citation>
    <scope>IDENTIFICATION</scope>
    <source>
        <strain evidence="5">ATCC 64411</strain>
    </source>
</reference>
<protein>
    <recommendedName>
        <fullName evidence="3">Zn(2)-C6 fungal-type domain-containing protein</fullName>
    </recommendedName>
</protein>
<sequence length="438" mass="47823">MDDAAPKRHCWECRRQNLVCDAAKPGCRRCAAADTACPGYGDVKPTRLRWLAPGRVKSRAERRPNKTAATRNGGDTCHEALVVASTACASHHAAAAASPVPVIVGESPELADTAHLLFQTMEYCKSNSSRLNSCIYMDMQSIHELGRHPNLYKISVAQVRQGVERPAYLQFGMMCMALVHRMNRTGGPDCPRSKAMAQQFYQFRGIAIRGLSHGLDAESSLADNCLIAGILTILLNDVSSRCPVNWRYHLQGLYRLIMLRGGFVALAESPGMESLLTSFWSVAVYGNTTCPANDLVGASTCLDCIDFIVQRCTNATTAFQLCPPELFTEIIKINHLRSRAATAKTQPRQIKTCPGGGAAVSPDDDELTREATEIMARVAAFSPDLWADRKQHQPSRASWALAGTLYQASVMMNSSNLAGSRARISSVVNPDFSPYVIR</sequence>
<keyword evidence="6" id="KW-1185">Reference proteome</keyword>
<dbReference type="Pfam" id="PF11951">
    <property type="entry name" value="Fungal_trans_2"/>
    <property type="match status" value="1"/>
</dbReference>
<dbReference type="Proteomes" id="UP000011715">
    <property type="component" value="Unassembled WGS sequence"/>
</dbReference>
<dbReference type="VEuPathDB" id="FungiDB:MAPG_09505"/>
<dbReference type="EMBL" id="ADBL01002429">
    <property type="status" value="NOT_ANNOTATED_CDS"/>
    <property type="molecule type" value="Genomic_DNA"/>
</dbReference>
<reference evidence="4" key="1">
    <citation type="submission" date="2010-05" db="EMBL/GenBank/DDBJ databases">
        <title>The Genome Sequence of Magnaporthe poae strain ATCC 64411.</title>
        <authorList>
            <consortium name="The Broad Institute Genome Sequencing Platform"/>
            <consortium name="Broad Institute Genome Sequencing Center for Infectious Disease"/>
            <person name="Ma L.-J."/>
            <person name="Dead R."/>
            <person name="Young S."/>
            <person name="Zeng Q."/>
            <person name="Koehrsen M."/>
            <person name="Alvarado L."/>
            <person name="Berlin A."/>
            <person name="Chapman S.B."/>
            <person name="Chen Z."/>
            <person name="Freedman E."/>
            <person name="Gellesch M."/>
            <person name="Goldberg J."/>
            <person name="Griggs A."/>
            <person name="Gujja S."/>
            <person name="Heilman E.R."/>
            <person name="Heiman D."/>
            <person name="Hepburn T."/>
            <person name="Howarth C."/>
            <person name="Jen D."/>
            <person name="Larson L."/>
            <person name="Mehta T."/>
            <person name="Neiman D."/>
            <person name="Pearson M."/>
            <person name="Roberts A."/>
            <person name="Saif S."/>
            <person name="Shea T."/>
            <person name="Shenoy N."/>
            <person name="Sisk P."/>
            <person name="Stolte C."/>
            <person name="Sykes S."/>
            <person name="Walk T."/>
            <person name="White J."/>
            <person name="Yandava C."/>
            <person name="Haas B."/>
            <person name="Nusbaum C."/>
            <person name="Birren B."/>
        </authorList>
    </citation>
    <scope>NUCLEOTIDE SEQUENCE</scope>
    <source>
        <strain evidence="4">ATCC 64411</strain>
    </source>
</reference>
<evidence type="ECO:0000313" key="4">
    <source>
        <dbReference type="EMBL" id="KLU90980.1"/>
    </source>
</evidence>
<proteinExistence type="predicted"/>
<reference evidence="5" key="4">
    <citation type="journal article" date="2015" name="G3 (Bethesda)">
        <title>Genome sequences of three phytopathogenic species of the Magnaporthaceae family of fungi.</title>
        <authorList>
            <person name="Okagaki L.H."/>
            <person name="Nunes C.C."/>
            <person name="Sailsbery J."/>
            <person name="Clay B."/>
            <person name="Brown D."/>
            <person name="John T."/>
            <person name="Oh Y."/>
            <person name="Young N."/>
            <person name="Fitzgerald M."/>
            <person name="Haas B.J."/>
            <person name="Zeng Q."/>
            <person name="Young S."/>
            <person name="Adiconis X."/>
            <person name="Fan L."/>
            <person name="Levin J.Z."/>
            <person name="Mitchell T.K."/>
            <person name="Okubara P.A."/>
            <person name="Farman M.L."/>
            <person name="Kohn L.M."/>
            <person name="Birren B."/>
            <person name="Ma L.-J."/>
            <person name="Dean R.A."/>
        </authorList>
    </citation>
    <scope>NUCLEOTIDE SEQUENCE</scope>
    <source>
        <strain evidence="5">ATCC 64411 / 73-15</strain>
    </source>
</reference>
<dbReference type="CDD" id="cd00067">
    <property type="entry name" value="GAL4"/>
    <property type="match status" value="1"/>
</dbReference>
<dbReference type="PANTHER" id="PTHR38111">
    <property type="entry name" value="ZN(2)-C6 FUNGAL-TYPE DOMAIN-CONTAINING PROTEIN-RELATED"/>
    <property type="match status" value="1"/>
</dbReference>
<feature type="region of interest" description="Disordered" evidence="2">
    <location>
        <begin position="344"/>
        <end position="363"/>
    </location>
</feature>